<dbReference type="GO" id="GO:0015035">
    <property type="term" value="F:protein-disulfide reductase activity"/>
    <property type="evidence" value="ECO:0007669"/>
    <property type="project" value="UniProtKB-UniRule"/>
</dbReference>
<feature type="disulfide bond" description="Redox-active" evidence="10">
    <location>
        <begin position="30"/>
        <end position="33"/>
    </location>
</feature>
<feature type="active site" description="Nucleophile" evidence="9">
    <location>
        <position position="33"/>
    </location>
</feature>
<evidence type="ECO:0000256" key="6">
    <source>
        <dbReference type="ARBA" id="ARBA00023284"/>
    </source>
</evidence>
<evidence type="ECO:0000256" key="2">
    <source>
        <dbReference type="ARBA" id="ARBA00020570"/>
    </source>
</evidence>
<dbReference type="GO" id="GO:0005829">
    <property type="term" value="C:cytosol"/>
    <property type="evidence" value="ECO:0007669"/>
    <property type="project" value="TreeGrafter"/>
</dbReference>
<evidence type="ECO:0000256" key="8">
    <source>
        <dbReference type="PIRNR" id="PIRNR000077"/>
    </source>
</evidence>
<evidence type="ECO:0000256" key="9">
    <source>
        <dbReference type="PIRSR" id="PIRSR000077-1"/>
    </source>
</evidence>
<feature type="site" description="Deprotonates C-terminal active site Cys" evidence="9">
    <location>
        <position position="24"/>
    </location>
</feature>
<accession>A0A8B4BYW7</accession>
<feature type="site" description="Contributes to redox potential value" evidence="9">
    <location>
        <position position="31"/>
    </location>
</feature>
<evidence type="ECO:0000256" key="4">
    <source>
        <dbReference type="ARBA" id="ARBA00022982"/>
    </source>
</evidence>
<dbReference type="KEGG" id="bcoa:BF29_877"/>
<reference evidence="12 13" key="1">
    <citation type="submission" date="2016-11" db="EMBL/GenBank/DDBJ databases">
        <authorList>
            <person name="Varghese N."/>
            <person name="Submissions S."/>
        </authorList>
    </citation>
    <scope>NUCLEOTIDE SEQUENCE [LARGE SCALE GENOMIC DNA]</scope>
    <source>
        <strain evidence="12 13">DSM 1</strain>
    </source>
</reference>
<dbReference type="SUPFAM" id="SSF52833">
    <property type="entry name" value="Thioredoxin-like"/>
    <property type="match status" value="1"/>
</dbReference>
<dbReference type="Gene3D" id="3.40.30.10">
    <property type="entry name" value="Glutaredoxin"/>
    <property type="match status" value="1"/>
</dbReference>
<protein>
    <recommendedName>
        <fullName evidence="2 7">Thioredoxin</fullName>
    </recommendedName>
</protein>
<dbReference type="PIRSF" id="PIRSF000077">
    <property type="entry name" value="Thioredoxin"/>
    <property type="match status" value="1"/>
</dbReference>
<dbReference type="PANTHER" id="PTHR45663:SF11">
    <property type="entry name" value="GEO12009P1"/>
    <property type="match status" value="1"/>
</dbReference>
<dbReference type="FunFam" id="3.40.30.10:FF:000001">
    <property type="entry name" value="Thioredoxin"/>
    <property type="match status" value="1"/>
</dbReference>
<dbReference type="GeneID" id="29813268"/>
<dbReference type="InterPro" id="IPR017937">
    <property type="entry name" value="Thioredoxin_CS"/>
</dbReference>
<feature type="domain" description="Thioredoxin" evidence="11">
    <location>
        <begin position="1"/>
        <end position="105"/>
    </location>
</feature>
<dbReference type="PROSITE" id="PS51352">
    <property type="entry name" value="THIOREDOXIN_2"/>
    <property type="match status" value="1"/>
</dbReference>
<dbReference type="PROSITE" id="PS00194">
    <property type="entry name" value="THIOREDOXIN_1"/>
    <property type="match status" value="1"/>
</dbReference>
<feature type="active site" description="Nucleophile" evidence="9">
    <location>
        <position position="30"/>
    </location>
</feature>
<sequence>MAIVNVDDTSFTNVIQNEKFVLVDFWATWCGPCKMMAPVLEELAADYEGRITVAKLDVDQNPQTAAAFGIMSIPTMIVFKEGQPVKQLVGYMPKEYLETQLKDLF</sequence>
<dbReference type="Proteomes" id="UP000184029">
    <property type="component" value="Unassembled WGS sequence"/>
</dbReference>
<keyword evidence="4" id="KW-0249">Electron transport</keyword>
<evidence type="ECO:0000256" key="3">
    <source>
        <dbReference type="ARBA" id="ARBA00022448"/>
    </source>
</evidence>
<dbReference type="InterPro" id="IPR005746">
    <property type="entry name" value="Thioredoxin"/>
</dbReference>
<evidence type="ECO:0000259" key="11">
    <source>
        <dbReference type="PROSITE" id="PS51352"/>
    </source>
</evidence>
<comment type="caution">
    <text evidence="12">The sequence shown here is derived from an EMBL/GenBank/DDBJ whole genome shotgun (WGS) entry which is preliminary data.</text>
</comment>
<dbReference type="CDD" id="cd02947">
    <property type="entry name" value="TRX_family"/>
    <property type="match status" value="1"/>
</dbReference>
<dbReference type="GO" id="GO:0045454">
    <property type="term" value="P:cell redox homeostasis"/>
    <property type="evidence" value="ECO:0007669"/>
    <property type="project" value="TreeGrafter"/>
</dbReference>
<dbReference type="RefSeq" id="WP_029142922.1">
    <property type="nucleotide sequence ID" value="NZ_ALAS01000097.1"/>
</dbReference>
<keyword evidence="5 10" id="KW-1015">Disulfide bond</keyword>
<name>A0A8B4BYW7_HEYCO</name>
<dbReference type="InterPro" id="IPR013766">
    <property type="entry name" value="Thioredoxin_domain"/>
</dbReference>
<evidence type="ECO:0000256" key="10">
    <source>
        <dbReference type="PIRSR" id="PIRSR000077-4"/>
    </source>
</evidence>
<evidence type="ECO:0000256" key="7">
    <source>
        <dbReference type="NCBIfam" id="TIGR01068"/>
    </source>
</evidence>
<comment type="similarity">
    <text evidence="1 8">Belongs to the thioredoxin family.</text>
</comment>
<evidence type="ECO:0000256" key="1">
    <source>
        <dbReference type="ARBA" id="ARBA00008987"/>
    </source>
</evidence>
<evidence type="ECO:0000313" key="13">
    <source>
        <dbReference type="Proteomes" id="UP000184029"/>
    </source>
</evidence>
<dbReference type="InterPro" id="IPR036249">
    <property type="entry name" value="Thioredoxin-like_sf"/>
</dbReference>
<gene>
    <name evidence="12" type="ORF">SAMN02745208_02773</name>
</gene>
<dbReference type="PRINTS" id="PR00421">
    <property type="entry name" value="THIOREDOXIN"/>
</dbReference>
<keyword evidence="3" id="KW-0813">Transport</keyword>
<dbReference type="EMBL" id="FQUB01000079">
    <property type="protein sequence ID" value="SHF84433.1"/>
    <property type="molecule type" value="Genomic_DNA"/>
</dbReference>
<dbReference type="NCBIfam" id="TIGR01068">
    <property type="entry name" value="thioredoxin"/>
    <property type="match status" value="1"/>
</dbReference>
<evidence type="ECO:0000313" key="12">
    <source>
        <dbReference type="EMBL" id="SHF84433.1"/>
    </source>
</evidence>
<proteinExistence type="inferred from homology"/>
<dbReference type="PANTHER" id="PTHR45663">
    <property type="entry name" value="GEO12009P1"/>
    <property type="match status" value="1"/>
</dbReference>
<keyword evidence="6 10" id="KW-0676">Redox-active center</keyword>
<organism evidence="12 13">
    <name type="scientific">Heyndrickxia coagulans DSM 1 = ATCC 7050</name>
    <dbReference type="NCBI Taxonomy" id="1121088"/>
    <lineage>
        <taxon>Bacteria</taxon>
        <taxon>Bacillati</taxon>
        <taxon>Bacillota</taxon>
        <taxon>Bacilli</taxon>
        <taxon>Bacillales</taxon>
        <taxon>Bacillaceae</taxon>
        <taxon>Heyndrickxia</taxon>
    </lineage>
</organism>
<dbReference type="Pfam" id="PF00085">
    <property type="entry name" value="Thioredoxin"/>
    <property type="match status" value="1"/>
</dbReference>
<feature type="site" description="Contributes to redox potential value" evidence="9">
    <location>
        <position position="32"/>
    </location>
</feature>
<dbReference type="AlphaFoldDB" id="A0A8B4BYW7"/>
<evidence type="ECO:0000256" key="5">
    <source>
        <dbReference type="ARBA" id="ARBA00023157"/>
    </source>
</evidence>